<dbReference type="NCBIfam" id="TIGR04183">
    <property type="entry name" value="Por_Secre_tail"/>
    <property type="match status" value="1"/>
</dbReference>
<feature type="signal peptide" evidence="9">
    <location>
        <begin position="1"/>
        <end position="18"/>
    </location>
</feature>
<feature type="chain" id="PRO_5028881333" evidence="9">
    <location>
        <begin position="19"/>
        <end position="476"/>
    </location>
</feature>
<organism evidence="12 13">
    <name type="scientific">Croceimicrobium hydrocarbonivorans</name>
    <dbReference type="NCBI Taxonomy" id="2761580"/>
    <lineage>
        <taxon>Bacteria</taxon>
        <taxon>Pseudomonadati</taxon>
        <taxon>Bacteroidota</taxon>
        <taxon>Flavobacteriia</taxon>
        <taxon>Flavobacteriales</taxon>
        <taxon>Owenweeksiaceae</taxon>
        <taxon>Croceimicrobium</taxon>
    </lineage>
</organism>
<accession>A0A7H0VHR0</accession>
<keyword evidence="7" id="KW-0482">Metalloprotease</keyword>
<dbReference type="RefSeq" id="WP_210759785.1">
    <property type="nucleotide sequence ID" value="NZ_CP060139.1"/>
</dbReference>
<evidence type="ECO:0000259" key="11">
    <source>
        <dbReference type="Pfam" id="PF18962"/>
    </source>
</evidence>
<dbReference type="InterPro" id="IPR026444">
    <property type="entry name" value="Secre_tail"/>
</dbReference>
<dbReference type="Pfam" id="PF05572">
    <property type="entry name" value="Peptidase_M43"/>
    <property type="match status" value="1"/>
</dbReference>
<evidence type="ECO:0000256" key="9">
    <source>
        <dbReference type="SAM" id="SignalP"/>
    </source>
</evidence>
<reference evidence="12 13" key="1">
    <citation type="submission" date="2020-08" db="EMBL/GenBank/DDBJ databases">
        <title>Croceimicrobium hydrocarbonivorans gen. nov., sp. nov., a novel marine bacterium isolated from a bacterial consortium that degrades polyethylene terephthalate.</title>
        <authorList>
            <person name="Liu R."/>
        </authorList>
    </citation>
    <scope>NUCLEOTIDE SEQUENCE [LARGE SCALE GENOMIC DNA]</scope>
    <source>
        <strain evidence="12 13">A20-9</strain>
    </source>
</reference>
<evidence type="ECO:0000256" key="8">
    <source>
        <dbReference type="ARBA" id="ARBA00023157"/>
    </source>
</evidence>
<dbReference type="Gene3D" id="3.40.390.10">
    <property type="entry name" value="Collagenase (Catalytic Domain)"/>
    <property type="match status" value="1"/>
</dbReference>
<evidence type="ECO:0000256" key="4">
    <source>
        <dbReference type="ARBA" id="ARBA00022729"/>
    </source>
</evidence>
<proteinExistence type="inferred from homology"/>
<keyword evidence="2" id="KW-0645">Protease</keyword>
<dbReference type="AlphaFoldDB" id="A0A7H0VHR0"/>
<evidence type="ECO:0000259" key="10">
    <source>
        <dbReference type="Pfam" id="PF05572"/>
    </source>
</evidence>
<evidence type="ECO:0000256" key="7">
    <source>
        <dbReference type="ARBA" id="ARBA00023049"/>
    </source>
</evidence>
<dbReference type="PANTHER" id="PTHR47466">
    <property type="match status" value="1"/>
</dbReference>
<dbReference type="EMBL" id="CP060139">
    <property type="protein sequence ID" value="QNR25258.1"/>
    <property type="molecule type" value="Genomic_DNA"/>
</dbReference>
<evidence type="ECO:0000313" key="13">
    <source>
        <dbReference type="Proteomes" id="UP000516305"/>
    </source>
</evidence>
<dbReference type="InterPro" id="IPR008754">
    <property type="entry name" value="Peptidase_M43"/>
</dbReference>
<comment type="similarity">
    <text evidence="1">Belongs to the peptidase M43B family.</text>
</comment>
<dbReference type="GO" id="GO:0006508">
    <property type="term" value="P:proteolysis"/>
    <property type="evidence" value="ECO:0007669"/>
    <property type="project" value="UniProtKB-KW"/>
</dbReference>
<protein>
    <submittedName>
        <fullName evidence="12">T9SS type A sorting domain-containing protein</fullName>
    </submittedName>
</protein>
<feature type="domain" description="Peptidase M43 pregnancy-associated plasma-A" evidence="10">
    <location>
        <begin position="275"/>
        <end position="381"/>
    </location>
</feature>
<feature type="domain" description="Secretion system C-terminal sorting" evidence="11">
    <location>
        <begin position="405"/>
        <end position="469"/>
    </location>
</feature>
<dbReference type="InterPro" id="IPR024079">
    <property type="entry name" value="MetalloPept_cat_dom_sf"/>
</dbReference>
<evidence type="ECO:0000313" key="12">
    <source>
        <dbReference type="EMBL" id="QNR25258.1"/>
    </source>
</evidence>
<evidence type="ECO:0000256" key="6">
    <source>
        <dbReference type="ARBA" id="ARBA00022833"/>
    </source>
</evidence>
<evidence type="ECO:0000256" key="2">
    <source>
        <dbReference type="ARBA" id="ARBA00022670"/>
    </source>
</evidence>
<keyword evidence="13" id="KW-1185">Reference proteome</keyword>
<dbReference type="GO" id="GO:0046872">
    <property type="term" value="F:metal ion binding"/>
    <property type="evidence" value="ECO:0007669"/>
    <property type="project" value="UniProtKB-KW"/>
</dbReference>
<sequence>MKKALLLLFTFGTFSMSAQGLISNQLHHGHQAEAEGAIGPQCGSHFLMVDQDQKKPGYLDASNKALQNIIENLEHKSKTSTTATLTIPVVFHVVYNNGDENLPDSVFQNQIRVLNDNYSRQNADTSSLRPEFQPYVGNPNIQFVLASQDPDGNPTNGIARTSTNVEHFGGILPYGPNQSAQIQQWVADSLFYNLFRITEDSLGGASAWDTERYLNIWVGDLRIFEPQFNNFEELVFLGLAQPPGNHPNFAGTGFDTLQYSDGVLMHYVAIGPNNPIDYPAAYANLNSTLDEGDLVSHEVGHYLGLRHIWGDGGCSADDYIDDTPLSNNSNQFSCNKQRNSCVDSIGGADLPDMIENFMDYSADACLNSFTVDQAAVMRATLFTYRPNVFTIGQEEIALASSIQCFPNPSSGKINIVSNADPQDLQVKIFNSAGTLISENHFHSETKIELNLEGPSGLYIVQVSSAQDQVSFRVLKH</sequence>
<evidence type="ECO:0000256" key="1">
    <source>
        <dbReference type="ARBA" id="ARBA00008721"/>
    </source>
</evidence>
<keyword evidence="8" id="KW-1015">Disulfide bond</keyword>
<keyword evidence="5" id="KW-0378">Hydrolase</keyword>
<keyword evidence="6" id="KW-0862">Zinc</keyword>
<evidence type="ECO:0000256" key="3">
    <source>
        <dbReference type="ARBA" id="ARBA00022723"/>
    </source>
</evidence>
<evidence type="ECO:0000256" key="5">
    <source>
        <dbReference type="ARBA" id="ARBA00022801"/>
    </source>
</evidence>
<name>A0A7H0VHR0_9FLAO</name>
<gene>
    <name evidence="12" type="ORF">H4K34_05310</name>
</gene>
<dbReference type="PANTHER" id="PTHR47466:SF1">
    <property type="entry name" value="METALLOPROTEASE MEP1 (AFU_ORTHOLOGUE AFUA_1G07730)-RELATED"/>
    <property type="match status" value="1"/>
</dbReference>
<dbReference type="KEGG" id="chyd:H4K34_05310"/>
<dbReference type="SUPFAM" id="SSF55486">
    <property type="entry name" value="Metalloproteases ('zincins'), catalytic domain"/>
    <property type="match status" value="1"/>
</dbReference>
<dbReference type="Proteomes" id="UP000516305">
    <property type="component" value="Chromosome"/>
</dbReference>
<keyword evidence="4 9" id="KW-0732">Signal</keyword>
<dbReference type="GO" id="GO:0008237">
    <property type="term" value="F:metallopeptidase activity"/>
    <property type="evidence" value="ECO:0007669"/>
    <property type="project" value="UniProtKB-KW"/>
</dbReference>
<keyword evidence="3" id="KW-0479">Metal-binding</keyword>
<dbReference type="Pfam" id="PF18962">
    <property type="entry name" value="Por_Secre_tail"/>
    <property type="match status" value="1"/>
</dbReference>